<keyword evidence="3" id="KW-1185">Reference proteome</keyword>
<proteinExistence type="predicted"/>
<evidence type="ECO:0000256" key="1">
    <source>
        <dbReference type="SAM" id="MobiDB-lite"/>
    </source>
</evidence>
<organism evidence="2 3">
    <name type="scientific">Eleusine coracana subsp. coracana</name>
    <dbReference type="NCBI Taxonomy" id="191504"/>
    <lineage>
        <taxon>Eukaryota</taxon>
        <taxon>Viridiplantae</taxon>
        <taxon>Streptophyta</taxon>
        <taxon>Embryophyta</taxon>
        <taxon>Tracheophyta</taxon>
        <taxon>Spermatophyta</taxon>
        <taxon>Magnoliopsida</taxon>
        <taxon>Liliopsida</taxon>
        <taxon>Poales</taxon>
        <taxon>Poaceae</taxon>
        <taxon>PACMAD clade</taxon>
        <taxon>Chloridoideae</taxon>
        <taxon>Cynodonteae</taxon>
        <taxon>Eleusininae</taxon>
        <taxon>Eleusine</taxon>
    </lineage>
</organism>
<name>A0AAV5EEC0_ELECO</name>
<dbReference type="Proteomes" id="UP001054889">
    <property type="component" value="Unassembled WGS sequence"/>
</dbReference>
<gene>
    <name evidence="2" type="primary">gb08234</name>
    <name evidence="2" type="ORF">PR202_gb08234</name>
</gene>
<comment type="caution">
    <text evidence="2">The sequence shown here is derived from an EMBL/GenBank/DDBJ whole genome shotgun (WGS) entry which is preliminary data.</text>
</comment>
<dbReference type="EMBL" id="BQKI01000075">
    <property type="protein sequence ID" value="GJN20811.1"/>
    <property type="molecule type" value="Genomic_DNA"/>
</dbReference>
<evidence type="ECO:0000313" key="2">
    <source>
        <dbReference type="EMBL" id="GJN20811.1"/>
    </source>
</evidence>
<reference evidence="2" key="2">
    <citation type="submission" date="2021-12" db="EMBL/GenBank/DDBJ databases">
        <title>Resequencing data analysis of finger millet.</title>
        <authorList>
            <person name="Hatakeyama M."/>
            <person name="Aluri S."/>
            <person name="Balachadran M.T."/>
            <person name="Sivarajan S.R."/>
            <person name="Poveda L."/>
            <person name="Shimizu-Inatsugi R."/>
            <person name="Schlapbach R."/>
            <person name="Sreeman S.M."/>
            <person name="Shimizu K.K."/>
        </authorList>
    </citation>
    <scope>NUCLEOTIDE SEQUENCE</scope>
</reference>
<accession>A0AAV5EEC0</accession>
<evidence type="ECO:0000313" key="3">
    <source>
        <dbReference type="Proteomes" id="UP001054889"/>
    </source>
</evidence>
<dbReference type="AlphaFoldDB" id="A0AAV5EEC0"/>
<protein>
    <submittedName>
        <fullName evidence="2">Uncharacterized protein</fullName>
    </submittedName>
</protein>
<feature type="region of interest" description="Disordered" evidence="1">
    <location>
        <begin position="1"/>
        <end position="26"/>
    </location>
</feature>
<sequence length="75" mass="8637">MASLQLNDLHRGGGRRRVHAKRSGGKVAWQSAAPVRKLLRRLWRPRRAAVRFGYDLQSYCQNLDDGVRSDDHCHL</sequence>
<reference evidence="2" key="1">
    <citation type="journal article" date="2018" name="DNA Res.">
        <title>Multiple hybrid de novo genome assembly of finger millet, an orphan allotetraploid crop.</title>
        <authorList>
            <person name="Hatakeyama M."/>
            <person name="Aluri S."/>
            <person name="Balachadran M.T."/>
            <person name="Sivarajan S.R."/>
            <person name="Patrignani A."/>
            <person name="Gruter S."/>
            <person name="Poveda L."/>
            <person name="Shimizu-Inatsugi R."/>
            <person name="Baeten J."/>
            <person name="Francoijs K.J."/>
            <person name="Nataraja K.N."/>
            <person name="Reddy Y.A.N."/>
            <person name="Phadnis S."/>
            <person name="Ravikumar R.L."/>
            <person name="Schlapbach R."/>
            <person name="Sreeman S.M."/>
            <person name="Shimizu K.K."/>
        </authorList>
    </citation>
    <scope>NUCLEOTIDE SEQUENCE</scope>
</reference>
<feature type="compositionally biased region" description="Basic residues" evidence="1">
    <location>
        <begin position="12"/>
        <end position="24"/>
    </location>
</feature>